<feature type="transmembrane region" description="Helical" evidence="1">
    <location>
        <begin position="355"/>
        <end position="374"/>
    </location>
</feature>
<feature type="transmembrane region" description="Helical" evidence="1">
    <location>
        <begin position="476"/>
        <end position="496"/>
    </location>
</feature>
<sequence length="545" mass="57222">MTPRPRRALPAMLAAAASLLGAIAVASPAAADEADCADASLAQGGYSIFELQQRFVPEPLRGTGWDCATRIADRPFEDGRYDISYTLLWAGIGAGDAIGILERFADAGWLDGTEMISATASDGRTENDRMAASSLRGWDPPPSQIITRFSDARDGENIIEFDFEDGLVGAVDPGLEAPTLEIAVYLRAPVDATGASDPSVLSSLRTIAQALPSSTQLAFLGGSAVFLMLVVGFPGYLFNKVLEKHWSGFARWLHLRRRRRVSKPPRPGSAAEAAFAADAAAGAPARRAPSWLVWPGFVAAAIISGFVDPAFGPNPMSVRLLVTALISFVLLNVVGWLLVIGVLRRIQPDARPRITFRWGSLVVVALTVLVARLLDFQPGVVFGLVAGLTFAITLAASRDALVILLGSGAALAMAGLAWIGFSALAPVADAVPGSVLLRGVVELCSGVVVEGISTLPLALLPLLALDGAVLFAWRKWVWAVAYAVGAAAFVLVMFTIPEAWGEIGGGFGRWLLLFVGLAALAVGAWAVDVVIERRRKAAGPAPAGG</sequence>
<evidence type="ECO:0000256" key="2">
    <source>
        <dbReference type="SAM" id="SignalP"/>
    </source>
</evidence>
<dbReference type="EMBL" id="CP032630">
    <property type="protein sequence ID" value="AYF98574.1"/>
    <property type="molecule type" value="Genomic_DNA"/>
</dbReference>
<accession>A0A387B4K2</accession>
<proteinExistence type="predicted"/>
<feature type="transmembrane region" description="Helical" evidence="1">
    <location>
        <begin position="291"/>
        <end position="312"/>
    </location>
</feature>
<protein>
    <submittedName>
        <fullName evidence="3">Uncharacterized protein</fullName>
    </submittedName>
</protein>
<keyword evidence="1" id="KW-0472">Membrane</keyword>
<feature type="transmembrane region" description="Helical" evidence="1">
    <location>
        <begin position="440"/>
        <end position="464"/>
    </location>
</feature>
<evidence type="ECO:0000313" key="4">
    <source>
        <dbReference type="Proteomes" id="UP000278886"/>
    </source>
</evidence>
<organism evidence="3 4">
    <name type="scientific">Protaetiibacter intestinalis</name>
    <dbReference type="NCBI Taxonomy" id="2419774"/>
    <lineage>
        <taxon>Bacteria</taxon>
        <taxon>Bacillati</taxon>
        <taxon>Actinomycetota</taxon>
        <taxon>Actinomycetes</taxon>
        <taxon>Micrococcales</taxon>
        <taxon>Microbacteriaceae</taxon>
        <taxon>Protaetiibacter</taxon>
    </lineage>
</organism>
<dbReference type="OrthoDB" id="5105160at2"/>
<feature type="transmembrane region" description="Helical" evidence="1">
    <location>
        <begin position="318"/>
        <end position="343"/>
    </location>
</feature>
<evidence type="ECO:0000256" key="1">
    <source>
        <dbReference type="SAM" id="Phobius"/>
    </source>
</evidence>
<feature type="chain" id="PRO_5017368971" evidence="2">
    <location>
        <begin position="32"/>
        <end position="545"/>
    </location>
</feature>
<gene>
    <name evidence="3" type="ORF">D7I47_10085</name>
</gene>
<dbReference type="RefSeq" id="WP_120762921.1">
    <property type="nucleotide sequence ID" value="NZ_CP032630.1"/>
</dbReference>
<dbReference type="KEGG" id="lyd:D7I47_10085"/>
<name>A0A387B4K2_9MICO</name>
<feature type="transmembrane region" description="Helical" evidence="1">
    <location>
        <begin position="403"/>
        <end position="428"/>
    </location>
</feature>
<reference evidence="4" key="1">
    <citation type="submission" date="2018-09" db="EMBL/GenBank/DDBJ databases">
        <title>Genome sequencing of strain 2DFWR-13.</title>
        <authorList>
            <person name="Heo J."/>
            <person name="Kim S.-J."/>
            <person name="Kwon S.-W."/>
        </authorList>
    </citation>
    <scope>NUCLEOTIDE SEQUENCE [LARGE SCALE GENOMIC DNA]</scope>
    <source>
        <strain evidence="4">2DFWR-13</strain>
    </source>
</reference>
<dbReference type="AlphaFoldDB" id="A0A387B4K2"/>
<keyword evidence="1" id="KW-1133">Transmembrane helix</keyword>
<feature type="transmembrane region" description="Helical" evidence="1">
    <location>
        <begin position="508"/>
        <end position="527"/>
    </location>
</feature>
<feature type="signal peptide" evidence="2">
    <location>
        <begin position="1"/>
        <end position="31"/>
    </location>
</feature>
<keyword evidence="4" id="KW-1185">Reference proteome</keyword>
<keyword evidence="2" id="KW-0732">Signal</keyword>
<evidence type="ECO:0000313" key="3">
    <source>
        <dbReference type="EMBL" id="AYF98574.1"/>
    </source>
</evidence>
<dbReference type="Proteomes" id="UP000278886">
    <property type="component" value="Chromosome"/>
</dbReference>
<keyword evidence="1" id="KW-0812">Transmembrane</keyword>
<feature type="transmembrane region" description="Helical" evidence="1">
    <location>
        <begin position="380"/>
        <end position="396"/>
    </location>
</feature>
<feature type="transmembrane region" description="Helical" evidence="1">
    <location>
        <begin position="217"/>
        <end position="238"/>
    </location>
</feature>